<dbReference type="GeneID" id="801052"/>
<gene>
    <name evidence="2" type="primary">orf203</name>
</gene>
<feature type="transmembrane region" description="Helical" evidence="1">
    <location>
        <begin position="148"/>
        <end position="167"/>
    </location>
</feature>
<keyword evidence="1" id="KW-0472">Membrane</keyword>
<feature type="transmembrane region" description="Helical" evidence="1">
    <location>
        <begin position="104"/>
        <end position="128"/>
    </location>
</feature>
<keyword evidence="2" id="KW-0496">Mitochondrion</keyword>
<keyword evidence="1" id="KW-0812">Transmembrane</keyword>
<reference evidence="2" key="1">
    <citation type="journal article" date="2000" name="Nucleic Acids Res.">
        <title>The mitochondrial genome of the stramenopile alga Chrysodidymus synuroideus. Complete sequence, gene content and genome organization.</title>
        <authorList>
            <person name="Chesnick J.M."/>
            <person name="Goff M."/>
            <person name="Graham J."/>
            <person name="Ocampo C."/>
            <person name="Lang B.F."/>
            <person name="Seif E."/>
            <person name="Burger G."/>
        </authorList>
    </citation>
    <scope>NUCLEOTIDE SEQUENCE</scope>
</reference>
<dbReference type="RefSeq" id="NP_038185.1">
    <property type="nucleotide sequence ID" value="NC_002174.1"/>
</dbReference>
<evidence type="ECO:0000256" key="1">
    <source>
        <dbReference type="SAM" id="Phobius"/>
    </source>
</evidence>
<sequence>MLYYYKKNIILNNIFLEKIFSKIYLKYYFRSEYNNFCFLLDNGLSLTFFKINKKKLGQSFLINQYNFKKKYNNNVNFIYLTKLNIKNVCITQKILLTLKQKDKFIFLIKPILGGFKAFCNGLQGFLPIHQTKFLCKNKKYLKYESKFLVLYFYLSFLRLKILLPNKLKLNKKRKRFKKRYSTFINLVFLIEKHFLRINANKKY</sequence>
<keyword evidence="1" id="KW-1133">Transmembrane helix</keyword>
<proteinExistence type="predicted"/>
<accession>Q9MG98</accession>
<protein>
    <submittedName>
        <fullName evidence="2">Orf203</fullName>
    </submittedName>
</protein>
<geneLocation type="mitochondrion" evidence="2"/>
<evidence type="ECO:0000313" key="2">
    <source>
        <dbReference type="EMBL" id="AAF36951.1"/>
    </source>
</evidence>
<dbReference type="AlphaFoldDB" id="Q9MG98"/>
<name>Q9MG98_9STRA</name>
<organism evidence="2">
    <name type="scientific">Synura synuroidea</name>
    <dbReference type="NCBI Taxonomy" id="47573"/>
    <lineage>
        <taxon>Eukaryota</taxon>
        <taxon>Sar</taxon>
        <taxon>Stramenopiles</taxon>
        <taxon>Ochrophyta</taxon>
        <taxon>Synurophyceae</taxon>
        <taxon>Synurales</taxon>
        <taxon>Mallomonadaceae</taxon>
        <taxon>Synura</taxon>
    </lineage>
</organism>
<dbReference type="EMBL" id="AF222718">
    <property type="protein sequence ID" value="AAF36951.1"/>
    <property type="molecule type" value="Genomic_DNA"/>
</dbReference>